<comment type="caution">
    <text evidence="1">The sequence shown here is derived from an EMBL/GenBank/DDBJ whole genome shotgun (WGS) entry which is preliminary data.</text>
</comment>
<sequence>MSTKGKHRTLPLWGLLKRELANEKAKKPEIAYGQANESKKGEDFTLLRNECHTAMGNGVSTFSAFGLFDGHRGSGAAIYAKENLLKNILHTIPSEITRDEWIAALSRALVSGFVKTDKDFQVKACKSGTTATLVIIQGWVVTVASVGDSSCILESAAGDVYHLSADHRLECNEEERDRITASGGKIRRLNAGYGGIEFGPLRCWPGGLCLSRSIGDKDVGEFIVPVPFVKQMKLPKSGGRLIISSHGVWDALTAEAALDWCRGVPAEVAASQVVNEALQAKGLRDDTTCIVIDILPHLPFPAAPKKQQVKGAFKSLFRSKSTKSYSNAGKRYTEADVEEELFEE</sequence>
<organism evidence="1 2">
    <name type="scientific">Melia azedarach</name>
    <name type="common">Chinaberry tree</name>
    <dbReference type="NCBI Taxonomy" id="155640"/>
    <lineage>
        <taxon>Eukaryota</taxon>
        <taxon>Viridiplantae</taxon>
        <taxon>Streptophyta</taxon>
        <taxon>Embryophyta</taxon>
        <taxon>Tracheophyta</taxon>
        <taxon>Spermatophyta</taxon>
        <taxon>Magnoliopsida</taxon>
        <taxon>eudicotyledons</taxon>
        <taxon>Gunneridae</taxon>
        <taxon>Pentapetalae</taxon>
        <taxon>rosids</taxon>
        <taxon>malvids</taxon>
        <taxon>Sapindales</taxon>
        <taxon>Meliaceae</taxon>
        <taxon>Melia</taxon>
    </lineage>
</organism>
<evidence type="ECO:0000313" key="1">
    <source>
        <dbReference type="EMBL" id="KAJ4713735.1"/>
    </source>
</evidence>
<protein>
    <submittedName>
        <fullName evidence="1">Protein phosphatase 2C family protein</fullName>
    </submittedName>
</protein>
<keyword evidence="2" id="KW-1185">Reference proteome</keyword>
<dbReference type="Proteomes" id="UP001164539">
    <property type="component" value="Chromosome 8"/>
</dbReference>
<proteinExistence type="predicted"/>
<accession>A0ACC1XR76</accession>
<dbReference type="EMBL" id="CM051401">
    <property type="protein sequence ID" value="KAJ4713735.1"/>
    <property type="molecule type" value="Genomic_DNA"/>
</dbReference>
<gene>
    <name evidence="1" type="ORF">OWV82_015789</name>
</gene>
<evidence type="ECO:0000313" key="2">
    <source>
        <dbReference type="Proteomes" id="UP001164539"/>
    </source>
</evidence>
<name>A0ACC1XR76_MELAZ</name>
<reference evidence="1 2" key="1">
    <citation type="journal article" date="2023" name="Science">
        <title>Complex scaffold remodeling in plant triterpene biosynthesis.</title>
        <authorList>
            <person name="De La Pena R."/>
            <person name="Hodgson H."/>
            <person name="Liu J.C."/>
            <person name="Stephenson M.J."/>
            <person name="Martin A.C."/>
            <person name="Owen C."/>
            <person name="Harkess A."/>
            <person name="Leebens-Mack J."/>
            <person name="Jimenez L.E."/>
            <person name="Osbourn A."/>
            <person name="Sattely E.S."/>
        </authorList>
    </citation>
    <scope>NUCLEOTIDE SEQUENCE [LARGE SCALE GENOMIC DNA]</scope>
    <source>
        <strain evidence="2">cv. JPN11</strain>
        <tissue evidence="1">Leaf</tissue>
    </source>
</reference>